<feature type="domain" description="PI-PLC Y-box" evidence="3">
    <location>
        <begin position="389"/>
        <end position="451"/>
    </location>
</feature>
<comment type="caution">
    <text evidence="4">The sequence shown here is derived from an EMBL/GenBank/DDBJ whole genome shotgun (WGS) entry which is preliminary data.</text>
</comment>
<dbReference type="EMBL" id="JACJVR010000084">
    <property type="protein sequence ID" value="MBB6694056.1"/>
    <property type="molecule type" value="Genomic_DNA"/>
</dbReference>
<dbReference type="InterPro" id="IPR022627">
    <property type="entry name" value="DUF3502"/>
</dbReference>
<dbReference type="Pfam" id="PF01547">
    <property type="entry name" value="SBP_bac_1"/>
    <property type="match status" value="1"/>
</dbReference>
<name>A0A841U0K7_9BACL</name>
<feature type="chain" id="PRO_5038403824" evidence="2">
    <location>
        <begin position="24"/>
        <end position="512"/>
    </location>
</feature>
<dbReference type="GO" id="GO:0035556">
    <property type="term" value="P:intracellular signal transduction"/>
    <property type="evidence" value="ECO:0007669"/>
    <property type="project" value="InterPro"/>
</dbReference>
<dbReference type="GO" id="GO:0004435">
    <property type="term" value="F:phosphatidylinositol-4,5-bisphosphate phospholipase C activity"/>
    <property type="evidence" value="ECO:0007669"/>
    <property type="project" value="InterPro"/>
</dbReference>
<feature type="signal peptide" evidence="2">
    <location>
        <begin position="1"/>
        <end position="23"/>
    </location>
</feature>
<evidence type="ECO:0000259" key="3">
    <source>
        <dbReference type="PROSITE" id="PS50008"/>
    </source>
</evidence>
<keyword evidence="2" id="KW-0732">Signal</keyword>
<dbReference type="InterPro" id="IPR001711">
    <property type="entry name" value="PLipase_C_Pinositol-sp_Y"/>
</dbReference>
<accession>A0A841U0K7</accession>
<dbReference type="GO" id="GO:0006629">
    <property type="term" value="P:lipid metabolic process"/>
    <property type="evidence" value="ECO:0007669"/>
    <property type="project" value="InterPro"/>
</dbReference>
<dbReference type="PROSITE" id="PS51257">
    <property type="entry name" value="PROKAR_LIPOPROTEIN"/>
    <property type="match status" value="1"/>
</dbReference>
<feature type="compositionally biased region" description="Low complexity" evidence="1">
    <location>
        <begin position="26"/>
        <end position="50"/>
    </location>
</feature>
<evidence type="ECO:0000256" key="2">
    <source>
        <dbReference type="SAM" id="SignalP"/>
    </source>
</evidence>
<dbReference type="RefSeq" id="WP_185138028.1">
    <property type="nucleotide sequence ID" value="NZ_JACJVR010000084.1"/>
</dbReference>
<evidence type="ECO:0000256" key="1">
    <source>
        <dbReference type="SAM" id="MobiDB-lite"/>
    </source>
</evidence>
<dbReference type="AlphaFoldDB" id="A0A841U0K7"/>
<reference evidence="4 5" key="1">
    <citation type="submission" date="2020-08" db="EMBL/GenBank/DDBJ databases">
        <title>Cohnella phylogeny.</title>
        <authorList>
            <person name="Dunlap C."/>
        </authorList>
    </citation>
    <scope>NUCLEOTIDE SEQUENCE [LARGE SCALE GENOMIC DNA]</scope>
    <source>
        <strain evidence="4 5">DSM 25239</strain>
    </source>
</reference>
<dbReference type="Proteomes" id="UP000553776">
    <property type="component" value="Unassembled WGS sequence"/>
</dbReference>
<dbReference type="InterPro" id="IPR050490">
    <property type="entry name" value="Bact_solute-bd_prot1"/>
</dbReference>
<evidence type="ECO:0000313" key="4">
    <source>
        <dbReference type="EMBL" id="MBB6694056.1"/>
    </source>
</evidence>
<dbReference type="Gene3D" id="3.40.190.10">
    <property type="entry name" value="Periplasmic binding protein-like II"/>
    <property type="match status" value="1"/>
</dbReference>
<feature type="region of interest" description="Disordered" evidence="1">
    <location>
        <begin position="26"/>
        <end position="51"/>
    </location>
</feature>
<dbReference type="Pfam" id="PF12010">
    <property type="entry name" value="DUF3502"/>
    <property type="match status" value="1"/>
</dbReference>
<protein>
    <submittedName>
        <fullName evidence="4">ABC transporter substrate-binding protein</fullName>
    </submittedName>
</protein>
<sequence length="512" mass="55282">MKRSAAASSALLLGLTLALSACSGSNGSDGSNEGSAAASGGASASAAPGGPVEELTVAFPSTSTPKDMQMVEDAINRIAEQKIQARVKLNPISAGEWVQQTNLMFTSNEKLDLMFVSGALYNNMVAKDQLVPLDELLDRYGDGIKTAIGEDYLQAAKVNNKIYAVPTVRDMASSYGVSMRKDLVDKYGIDIGAIKSLDDLGNVLKTVKDGEGFAPLIPSSPGQTYLENYLFYDKLGDGIGVLPNYDNGLKVTNLYEMPEYKELLTRLRDWYQKGYILKDSATSKSTPWELIRSNKGFAYFAGMKPGFAAQESQAAGTAMVAAELLPPVAMTGTVTGAMWGVPVNTKLEDKAVQFLNLMYSDKDVVNLLDWGIEGTHYVKTAGQDNVIEYPAGVDSTTSGYNMPLGWMFGNQFLSYVMKGNDPDIWKTTDEFNKAASRSKALGFGFDPTPVKTEYAAVSNVITQYEMPLETGSVDPEKVLPEFISKLKAAGIDKIIAEKQKQLDEWAKANSAS</sequence>
<dbReference type="PROSITE" id="PS50008">
    <property type="entry name" value="PIPLC_Y_DOMAIN"/>
    <property type="match status" value="1"/>
</dbReference>
<keyword evidence="5" id="KW-1185">Reference proteome</keyword>
<organism evidence="4 5">
    <name type="scientific">Cohnella xylanilytica</name>
    <dbReference type="NCBI Taxonomy" id="557555"/>
    <lineage>
        <taxon>Bacteria</taxon>
        <taxon>Bacillati</taxon>
        <taxon>Bacillota</taxon>
        <taxon>Bacilli</taxon>
        <taxon>Bacillales</taxon>
        <taxon>Paenibacillaceae</taxon>
        <taxon>Cohnella</taxon>
    </lineage>
</organism>
<dbReference type="SUPFAM" id="SSF53850">
    <property type="entry name" value="Periplasmic binding protein-like II"/>
    <property type="match status" value="1"/>
</dbReference>
<dbReference type="InterPro" id="IPR006059">
    <property type="entry name" value="SBP"/>
</dbReference>
<evidence type="ECO:0000313" key="5">
    <source>
        <dbReference type="Proteomes" id="UP000553776"/>
    </source>
</evidence>
<dbReference type="PANTHER" id="PTHR43649:SF17">
    <property type="entry name" value="ABC TRANSPORTER SOLUTE BINDING PROTEIN-SUGAR TRANSPORT"/>
    <property type="match status" value="1"/>
</dbReference>
<dbReference type="PANTHER" id="PTHR43649">
    <property type="entry name" value="ARABINOSE-BINDING PROTEIN-RELATED"/>
    <property type="match status" value="1"/>
</dbReference>
<gene>
    <name evidence="4" type="ORF">H7B90_21885</name>
</gene>
<proteinExistence type="predicted"/>